<evidence type="ECO:0000256" key="12">
    <source>
        <dbReference type="ARBA" id="ARBA00048696"/>
    </source>
</evidence>
<proteinExistence type="inferred from homology"/>
<dbReference type="EMBL" id="MT631473">
    <property type="protein sequence ID" value="QNO51592.1"/>
    <property type="molecule type" value="Genomic_DNA"/>
</dbReference>
<evidence type="ECO:0000256" key="11">
    <source>
        <dbReference type="ARBA" id="ARBA00047518"/>
    </source>
</evidence>
<comment type="catalytic activity">
    <reaction evidence="12">
        <text>L-tyrosyl-[protein] + ATP = O-(5'-adenylyl)-L-tyrosyl-[protein] + diphosphate</text>
        <dbReference type="Rhea" id="RHEA:54288"/>
        <dbReference type="Rhea" id="RHEA-COMP:10136"/>
        <dbReference type="Rhea" id="RHEA-COMP:13846"/>
        <dbReference type="ChEBI" id="CHEBI:30616"/>
        <dbReference type="ChEBI" id="CHEBI:33019"/>
        <dbReference type="ChEBI" id="CHEBI:46858"/>
        <dbReference type="ChEBI" id="CHEBI:83624"/>
        <dbReference type="EC" id="2.7.7.108"/>
    </reaction>
</comment>
<dbReference type="Pfam" id="PF01909">
    <property type="entry name" value="NTP_transf_2"/>
    <property type="match status" value="1"/>
</dbReference>
<keyword evidence="4" id="KW-0548">Nucleotidyltransferase</keyword>
<sequence>MKEDQIEEIKKTLIEALRKHEVKKAALFGSIVRGEATEESDIDLLIEFEGRKSLLDLAGLKLDLQELLRRRVDVLTYKSLHPLLKERILSEQEVIL</sequence>
<dbReference type="AlphaFoldDB" id="A0A7G9YUA8"/>
<evidence type="ECO:0000313" key="14">
    <source>
        <dbReference type="EMBL" id="QNO51592.1"/>
    </source>
</evidence>
<evidence type="ECO:0000256" key="8">
    <source>
        <dbReference type="ARBA" id="ARBA00022842"/>
    </source>
</evidence>
<name>A0A7G9YUA8_9EURY</name>
<dbReference type="EC" id="2.7.7.108" evidence="9"/>
<organism evidence="14">
    <name type="scientific">Candidatus Methanophagaceae archaeon ANME-1 ERB6</name>
    <dbReference type="NCBI Taxonomy" id="2759912"/>
    <lineage>
        <taxon>Archaea</taxon>
        <taxon>Methanobacteriati</taxon>
        <taxon>Methanobacteriota</taxon>
        <taxon>Stenosarchaea group</taxon>
        <taxon>Methanomicrobia</taxon>
        <taxon>Candidatus Methanophagales</taxon>
        <taxon>Candidatus Methanophagaceae</taxon>
    </lineage>
</organism>
<evidence type="ECO:0000259" key="13">
    <source>
        <dbReference type="Pfam" id="PF01909"/>
    </source>
</evidence>
<comment type="cofactor">
    <cofactor evidence="1">
        <name>Mg(2+)</name>
        <dbReference type="ChEBI" id="CHEBI:18420"/>
    </cofactor>
</comment>
<evidence type="ECO:0000256" key="9">
    <source>
        <dbReference type="ARBA" id="ARBA00034531"/>
    </source>
</evidence>
<evidence type="ECO:0000256" key="6">
    <source>
        <dbReference type="ARBA" id="ARBA00022741"/>
    </source>
</evidence>
<comment type="similarity">
    <text evidence="10">Belongs to the MntA antitoxin family.</text>
</comment>
<reference evidence="14" key="1">
    <citation type="submission" date="2020-06" db="EMBL/GenBank/DDBJ databases">
        <title>Unique genomic features of the anaerobic methanotrophic archaea.</title>
        <authorList>
            <person name="Chadwick G.L."/>
            <person name="Skennerton C.T."/>
            <person name="Laso-Perez R."/>
            <person name="Leu A.O."/>
            <person name="Speth D.R."/>
            <person name="Yu H."/>
            <person name="Morgan-Lang C."/>
            <person name="Hatzenpichler R."/>
            <person name="Goudeau D."/>
            <person name="Malmstrom R."/>
            <person name="Brazelton W.J."/>
            <person name="Woyke T."/>
            <person name="Hallam S.J."/>
            <person name="Tyson G.W."/>
            <person name="Wegener G."/>
            <person name="Boetius A."/>
            <person name="Orphan V."/>
        </authorList>
    </citation>
    <scope>NUCLEOTIDE SEQUENCE</scope>
</reference>
<evidence type="ECO:0000256" key="4">
    <source>
        <dbReference type="ARBA" id="ARBA00022695"/>
    </source>
</evidence>
<evidence type="ECO:0000256" key="1">
    <source>
        <dbReference type="ARBA" id="ARBA00001946"/>
    </source>
</evidence>
<dbReference type="InterPro" id="IPR052038">
    <property type="entry name" value="Type-VII_TA_antitoxin"/>
</dbReference>
<comment type="catalytic activity">
    <reaction evidence="11">
        <text>O-(5'-adenylyl)-L-tyrosyl-[protein] + ATP = O-[5'-(adenylyl-(5'-&gt;3')-adenylyl)]-L-tyrosyl-[protein] + diphosphate</text>
        <dbReference type="Rhea" id="RHEA:66528"/>
        <dbReference type="Rhea" id="RHEA-COMP:13846"/>
        <dbReference type="Rhea" id="RHEA-COMP:17046"/>
        <dbReference type="ChEBI" id="CHEBI:30616"/>
        <dbReference type="ChEBI" id="CHEBI:33019"/>
        <dbReference type="ChEBI" id="CHEBI:83624"/>
        <dbReference type="ChEBI" id="CHEBI:167160"/>
    </reaction>
</comment>
<accession>A0A7G9YUA8</accession>
<protein>
    <recommendedName>
        <fullName evidence="9">protein adenylyltransferase</fullName>
        <ecNumber evidence="9">2.7.7.108</ecNumber>
    </recommendedName>
</protein>
<evidence type="ECO:0000256" key="2">
    <source>
        <dbReference type="ARBA" id="ARBA00022649"/>
    </source>
</evidence>
<keyword evidence="5" id="KW-0479">Metal-binding</keyword>
<dbReference type="PANTHER" id="PTHR33571:SF14">
    <property type="entry name" value="PROTEIN ADENYLYLTRANSFERASE MJ0435-RELATED"/>
    <property type="match status" value="1"/>
</dbReference>
<feature type="domain" description="Polymerase nucleotidyl transferase" evidence="13">
    <location>
        <begin position="11"/>
        <end position="91"/>
    </location>
</feature>
<dbReference type="InterPro" id="IPR002934">
    <property type="entry name" value="Polymerase_NTP_transf_dom"/>
</dbReference>
<evidence type="ECO:0000256" key="10">
    <source>
        <dbReference type="ARBA" id="ARBA00038276"/>
    </source>
</evidence>
<evidence type="ECO:0000256" key="5">
    <source>
        <dbReference type="ARBA" id="ARBA00022723"/>
    </source>
</evidence>
<dbReference type="Gene3D" id="3.30.460.10">
    <property type="entry name" value="Beta Polymerase, domain 2"/>
    <property type="match status" value="1"/>
</dbReference>
<dbReference type="CDD" id="cd05403">
    <property type="entry name" value="NT_KNTase_like"/>
    <property type="match status" value="1"/>
</dbReference>
<gene>
    <name evidence="14" type="ORF">FJOHDBIG_00041</name>
</gene>
<dbReference type="GO" id="GO:0005524">
    <property type="term" value="F:ATP binding"/>
    <property type="evidence" value="ECO:0007669"/>
    <property type="project" value="UniProtKB-KW"/>
</dbReference>
<keyword evidence="8" id="KW-0460">Magnesium</keyword>
<dbReference type="InterPro" id="IPR043519">
    <property type="entry name" value="NT_sf"/>
</dbReference>
<dbReference type="GO" id="GO:0070733">
    <property type="term" value="F:AMPylase activity"/>
    <property type="evidence" value="ECO:0007669"/>
    <property type="project" value="UniProtKB-EC"/>
</dbReference>
<keyword evidence="7" id="KW-0067">ATP-binding</keyword>
<dbReference type="GO" id="GO:0046872">
    <property type="term" value="F:metal ion binding"/>
    <property type="evidence" value="ECO:0007669"/>
    <property type="project" value="UniProtKB-KW"/>
</dbReference>
<dbReference type="SUPFAM" id="SSF81301">
    <property type="entry name" value="Nucleotidyltransferase"/>
    <property type="match status" value="1"/>
</dbReference>
<evidence type="ECO:0000256" key="3">
    <source>
        <dbReference type="ARBA" id="ARBA00022679"/>
    </source>
</evidence>
<keyword evidence="2" id="KW-1277">Toxin-antitoxin system</keyword>
<keyword evidence="3" id="KW-0808">Transferase</keyword>
<dbReference type="PANTHER" id="PTHR33571">
    <property type="entry name" value="SSL8005 PROTEIN"/>
    <property type="match status" value="1"/>
</dbReference>
<evidence type="ECO:0000256" key="7">
    <source>
        <dbReference type="ARBA" id="ARBA00022840"/>
    </source>
</evidence>
<keyword evidence="6" id="KW-0547">Nucleotide-binding</keyword>